<dbReference type="RefSeq" id="WP_094995443.1">
    <property type="nucleotide sequence ID" value="NZ_BMJL01000001.1"/>
</dbReference>
<proteinExistence type="inferred from homology"/>
<dbReference type="InterPro" id="IPR042099">
    <property type="entry name" value="ANL_N_sf"/>
</dbReference>
<dbReference type="Proteomes" id="UP000215244">
    <property type="component" value="Chromosome"/>
</dbReference>
<evidence type="ECO:0000313" key="3">
    <source>
        <dbReference type="Proteomes" id="UP000215244"/>
    </source>
</evidence>
<dbReference type="GO" id="GO:0031956">
    <property type="term" value="F:medium-chain fatty acid-CoA ligase activity"/>
    <property type="evidence" value="ECO:0007669"/>
    <property type="project" value="TreeGrafter"/>
</dbReference>
<sequence>MTFSKVHPNFKINGIPISKDELSEVAYSFIKEGKPYQESIGNFLLDWISPTDHIFVKTSGSTGKPKTITLLKEHMRNSARATGEYFNLFSGNVCLLCLPCEYIAGKMMMVRALVLGLDIHITEPNSKPLQRVEKSKTFDFCAMVPLQVQASLEELERIDKLIVGGARLSNEIRNKLSQRRMKAYETYGMTETITHVAIREIVSKPEQQPFQALPNVHFSLDERGCLVIEAPKVSLEKIVTNDMVELLSNTEFIWLGRYDNAINSGGIKLFPEIVEGKLQSFLNRPFMIGAIEDKVLGQKLILVLETDNPDEIKIKDLNSVHSLEPYERPKNIVYLKEFIRTDTGKIQRDLTLKKALNN</sequence>
<keyword evidence="2" id="KW-0436">Ligase</keyword>
<dbReference type="AlphaFoldDB" id="A0A223V174"/>
<dbReference type="GO" id="GO:0006631">
    <property type="term" value="P:fatty acid metabolic process"/>
    <property type="evidence" value="ECO:0007669"/>
    <property type="project" value="TreeGrafter"/>
</dbReference>
<dbReference type="KEGG" id="marb:CJ263_00375"/>
<dbReference type="Pfam" id="PF00501">
    <property type="entry name" value="AMP-binding"/>
    <property type="match status" value="1"/>
</dbReference>
<comment type="similarity">
    <text evidence="1">Belongs to the ATP-dependent AMP-binding enzyme family.</text>
</comment>
<gene>
    <name evidence="2" type="ORF">CJ263_00375</name>
</gene>
<dbReference type="OrthoDB" id="8870348at2"/>
<keyword evidence="3" id="KW-1185">Reference proteome</keyword>
<dbReference type="InterPro" id="IPR045851">
    <property type="entry name" value="AMP-bd_C_sf"/>
</dbReference>
<dbReference type="EMBL" id="CP022957">
    <property type="protein sequence ID" value="ASV28808.1"/>
    <property type="molecule type" value="Genomic_DNA"/>
</dbReference>
<name>A0A223V174_9FLAO</name>
<organism evidence="2 3">
    <name type="scientific">Maribacter cobaltidurans</name>
    <dbReference type="NCBI Taxonomy" id="1178778"/>
    <lineage>
        <taxon>Bacteria</taxon>
        <taxon>Pseudomonadati</taxon>
        <taxon>Bacteroidota</taxon>
        <taxon>Flavobacteriia</taxon>
        <taxon>Flavobacteriales</taxon>
        <taxon>Flavobacteriaceae</taxon>
        <taxon>Maribacter</taxon>
    </lineage>
</organism>
<dbReference type="PANTHER" id="PTHR43201:SF8">
    <property type="entry name" value="ACYL-COA SYNTHETASE FAMILY MEMBER 3"/>
    <property type="match status" value="1"/>
</dbReference>
<dbReference type="InterPro" id="IPR000873">
    <property type="entry name" value="AMP-dep_synth/lig_dom"/>
</dbReference>
<evidence type="ECO:0000256" key="1">
    <source>
        <dbReference type="ARBA" id="ARBA00006432"/>
    </source>
</evidence>
<dbReference type="PANTHER" id="PTHR43201">
    <property type="entry name" value="ACYL-COA SYNTHETASE"/>
    <property type="match status" value="1"/>
</dbReference>
<dbReference type="SUPFAM" id="SSF56801">
    <property type="entry name" value="Acetyl-CoA synthetase-like"/>
    <property type="match status" value="1"/>
</dbReference>
<dbReference type="Gene3D" id="3.30.300.30">
    <property type="match status" value="1"/>
</dbReference>
<dbReference type="Gene3D" id="3.40.50.12780">
    <property type="entry name" value="N-terminal domain of ligase-like"/>
    <property type="match status" value="1"/>
</dbReference>
<protein>
    <submittedName>
        <fullName evidence="2">O-succinylbenzoic acid--CoA ligase</fullName>
    </submittedName>
</protein>
<reference evidence="2 3" key="1">
    <citation type="submission" date="2017-08" db="EMBL/GenBank/DDBJ databases">
        <title>The complete genome sequence of Maribacter sp. B1, isolated from deep-sea sediment.</title>
        <authorList>
            <person name="Wu Y.-H."/>
            <person name="Cheng H."/>
            <person name="Xu X.-W."/>
        </authorList>
    </citation>
    <scope>NUCLEOTIDE SEQUENCE [LARGE SCALE GENOMIC DNA]</scope>
    <source>
        <strain evidence="2 3">B1</strain>
    </source>
</reference>
<evidence type="ECO:0000313" key="2">
    <source>
        <dbReference type="EMBL" id="ASV28808.1"/>
    </source>
</evidence>
<accession>A0A223V174</accession>